<proteinExistence type="predicted"/>
<evidence type="ECO:0000313" key="1">
    <source>
        <dbReference type="EMBL" id="MFM9331688.1"/>
    </source>
</evidence>
<dbReference type="EMBL" id="JBJURJ010000021">
    <property type="protein sequence ID" value="MFM9331688.1"/>
    <property type="molecule type" value="Genomic_DNA"/>
</dbReference>
<comment type="caution">
    <text evidence="1">The sequence shown here is derived from an EMBL/GenBank/DDBJ whole genome shotgun (WGS) entry which is preliminary data.</text>
</comment>
<evidence type="ECO:0000313" key="2">
    <source>
        <dbReference type="Proteomes" id="UP001631969"/>
    </source>
</evidence>
<dbReference type="Proteomes" id="UP001631969">
    <property type="component" value="Unassembled WGS sequence"/>
</dbReference>
<protein>
    <submittedName>
        <fullName evidence="1">Stalk domain-containing protein</fullName>
    </submittedName>
</protein>
<reference evidence="1" key="1">
    <citation type="submission" date="2024-12" db="EMBL/GenBank/DDBJ databases">
        <authorList>
            <person name="Wu N."/>
        </authorList>
    </citation>
    <scope>NUCLEOTIDE SEQUENCE</scope>
    <source>
        <strain evidence="1">P15</strain>
    </source>
</reference>
<organism evidence="1 2">
    <name type="scientific">Paenibacillus mesotrionivorans</name>
    <dbReference type="NCBI Taxonomy" id="3160968"/>
    <lineage>
        <taxon>Bacteria</taxon>
        <taxon>Bacillati</taxon>
        <taxon>Bacillota</taxon>
        <taxon>Bacilli</taxon>
        <taxon>Bacillales</taxon>
        <taxon>Paenibacillaceae</taxon>
        <taxon>Paenibacillus</taxon>
    </lineage>
</organism>
<sequence>MYRKANGFFVVLFIAGIFLLGAINHAHAESMYLPEDQDQILPYLNDSKKNVRFRGSDQFVFTGGEKTKLTTGLVRDQSGTLYYVIGDQLIASSLEGDLLWSYHLSFSDGVKNPVIGADGTIYVCVSEFDYGRNGTSGVVYAFSRDGVLKWMREMEREFPIGASYLFAGDINGNVIFQTEKGIVSMAPGGRINWVNTGLQVLTKYEVIDSYYSNIADIQTDGRDNIIIQLKDSIASLDKSGNVIWKKAETGWVYLEEGTVYILSPEGIQAYNAATGAGRQVNPEEIPLSSPLPHDHEGGFYITVNGGVSKISADGTTIWTYTLKESGYGSNHTTMRSDSQGNLYFSTNGASVYSLDKNGNERYALLIQQRVFDLSDIAIDSAGTLYFLSDTAGFSRISTVKKEIRIRLDEREVLLPVYPTLLNNVTMLPMRNLFELLGASINWEAASQSVTGSKEGKKVSTTVGSTTAIVNGATVVLDEAPIIRDGYTMVPLRFIAETFGYDVAWDPEGMIIELNRSGEEKIVSNKIPTTQTVISDKVQRFYLTAPGDLKPQNLTSGIFFGGDLQAGLFMQMESMMKEDFASDTTVSDVEEILGEALKVLINNMVKSKGVPLTVGDLKAIQFEVTGEVEKLKLKRLITIYETEERFYIMQAWSLESKYQELVSNMKDMAGTFRLMDIGY</sequence>
<gene>
    <name evidence="1" type="ORF">ACI1P1_25650</name>
</gene>
<name>A0ACC7P3Y8_9BACL</name>
<keyword evidence="2" id="KW-1185">Reference proteome</keyword>
<accession>A0ACC7P3Y8</accession>